<gene>
    <name evidence="1" type="primary">Cnig_chr_IV.g12927</name>
    <name evidence="1" type="ORF">B9Z55_012927</name>
</gene>
<sequence>MSKKQFRNSNIFARGTSDAPAKALPVTAGKTLKIFTGITGKKPTRQKFYRQLPVKIASLPLTGKILPPVKSFTGNRR</sequence>
<dbReference type="AlphaFoldDB" id="A0A2G5TZM9"/>
<evidence type="ECO:0000313" key="1">
    <source>
        <dbReference type="EMBL" id="PIC32693.1"/>
    </source>
</evidence>
<accession>A0A2G5TZM9</accession>
<keyword evidence="2" id="KW-1185">Reference proteome</keyword>
<dbReference type="Proteomes" id="UP000230233">
    <property type="component" value="Chromosome IV"/>
</dbReference>
<dbReference type="EMBL" id="PDUG01000004">
    <property type="protein sequence ID" value="PIC32693.1"/>
    <property type="molecule type" value="Genomic_DNA"/>
</dbReference>
<reference evidence="2" key="1">
    <citation type="submission" date="2017-10" db="EMBL/GenBank/DDBJ databases">
        <title>Rapid genome shrinkage in a self-fertile nematode reveals novel sperm competition proteins.</title>
        <authorList>
            <person name="Yin D."/>
            <person name="Schwarz E.M."/>
            <person name="Thomas C.G."/>
            <person name="Felde R.L."/>
            <person name="Korf I.F."/>
            <person name="Cutter A.D."/>
            <person name="Schartner C.M."/>
            <person name="Ralston E.J."/>
            <person name="Meyer B.J."/>
            <person name="Haag E.S."/>
        </authorList>
    </citation>
    <scope>NUCLEOTIDE SEQUENCE [LARGE SCALE GENOMIC DNA]</scope>
    <source>
        <strain evidence="2">JU1422</strain>
    </source>
</reference>
<evidence type="ECO:0000313" key="2">
    <source>
        <dbReference type="Proteomes" id="UP000230233"/>
    </source>
</evidence>
<comment type="caution">
    <text evidence="1">The sequence shown here is derived from an EMBL/GenBank/DDBJ whole genome shotgun (WGS) entry which is preliminary data.</text>
</comment>
<name>A0A2G5TZM9_9PELO</name>
<organism evidence="1 2">
    <name type="scientific">Caenorhabditis nigoni</name>
    <dbReference type="NCBI Taxonomy" id="1611254"/>
    <lineage>
        <taxon>Eukaryota</taxon>
        <taxon>Metazoa</taxon>
        <taxon>Ecdysozoa</taxon>
        <taxon>Nematoda</taxon>
        <taxon>Chromadorea</taxon>
        <taxon>Rhabditida</taxon>
        <taxon>Rhabditina</taxon>
        <taxon>Rhabditomorpha</taxon>
        <taxon>Rhabditoidea</taxon>
        <taxon>Rhabditidae</taxon>
        <taxon>Peloderinae</taxon>
        <taxon>Caenorhabditis</taxon>
    </lineage>
</organism>
<protein>
    <submittedName>
        <fullName evidence="1">Uncharacterized protein</fullName>
    </submittedName>
</protein>
<proteinExistence type="predicted"/>